<gene>
    <name evidence="2" type="ORF">ENP47_05285</name>
</gene>
<sequence>MPNRLAHEKSLYLRQHADNPVDWYPWGEEAFRVAREQDKPILLSIGYSSCHWCHVMEHECFENPEIAQLQNELFVNIKVDREERPDLDELYMNALQAMTGSGGWPLNIFLTPDGKPFYGGTYFPPEDRGQLPAWPRVLVAVAQAYRQRREEVERAADDLVAYLQQQTRPPLSPTALREQFLDEAARNLVPHYDREHGGFGTAPKFPSPMQLEFLLRTYRRAGAPRALEMVLQTLTAMARGGIHDQIGGGFHRYAVDDAWLVPHFEKMLYDNALLARIYTLAYLASGAAICRQVAEETFAYLLREMHGSHGGFFSAQDADTGEGEGAFYLWTPEEIEAVVGPEEATLVCRYFGVTPQGNFEGRSILHVPDDPALVATEFGLSPDELAHRIARARALLYEARSQRPWPARDEKVIVSWNGLAIRAFAEAGTAFDRPDLLATAERAAQFIQENLWDGRTLFHVWEDGEARFSGFLDDYANLVNGLLSLYEATFDPRWVDWARLLTDLMLERFLDPEAGDFFDTPADGEKLIVRPKTFVDQSTPSGNGSAAEALLRLGTLLGERRYTDRAVAILERYAPIAVEHPIACGQLLLAMDFALGNPHEIAIIGDPTLPETRALLRVVYGNYIPNRVLALRHPEDEEAARSIPLLADRTLVDQRPTAYVCRQFVCQRPVTTPRELADQLGVRIPDE</sequence>
<dbReference type="InterPro" id="IPR036249">
    <property type="entry name" value="Thioredoxin-like_sf"/>
</dbReference>
<dbReference type="Pfam" id="PF03190">
    <property type="entry name" value="Thioredox_DsbH"/>
    <property type="match status" value="1"/>
</dbReference>
<dbReference type="InterPro" id="IPR024705">
    <property type="entry name" value="Ssp411"/>
</dbReference>
<dbReference type="PIRSF" id="PIRSF006402">
    <property type="entry name" value="UCP006402_thioredoxin"/>
    <property type="match status" value="1"/>
</dbReference>
<dbReference type="PANTHER" id="PTHR42899">
    <property type="entry name" value="SPERMATOGENESIS-ASSOCIATED PROTEIN 20"/>
    <property type="match status" value="1"/>
</dbReference>
<protein>
    <submittedName>
        <fullName evidence="2">Thioredoxin domain-containing protein</fullName>
    </submittedName>
</protein>
<feature type="domain" description="Spermatogenesis-associated protein 20-like TRX" evidence="1">
    <location>
        <begin position="2"/>
        <end position="163"/>
    </location>
</feature>
<evidence type="ECO:0000313" key="2">
    <source>
        <dbReference type="EMBL" id="HEF64994.1"/>
    </source>
</evidence>
<dbReference type="GO" id="GO:0005975">
    <property type="term" value="P:carbohydrate metabolic process"/>
    <property type="evidence" value="ECO:0007669"/>
    <property type="project" value="InterPro"/>
</dbReference>
<comment type="caution">
    <text evidence="2">The sequence shown here is derived from an EMBL/GenBank/DDBJ whole genome shotgun (WGS) entry which is preliminary data.</text>
</comment>
<name>A0A7C1X5N0_THERO</name>
<organism evidence="2">
    <name type="scientific">Thermomicrobium roseum</name>
    <dbReference type="NCBI Taxonomy" id="500"/>
    <lineage>
        <taxon>Bacteria</taxon>
        <taxon>Pseudomonadati</taxon>
        <taxon>Thermomicrobiota</taxon>
        <taxon>Thermomicrobia</taxon>
        <taxon>Thermomicrobiales</taxon>
        <taxon>Thermomicrobiaceae</taxon>
        <taxon>Thermomicrobium</taxon>
    </lineage>
</organism>
<proteinExistence type="predicted"/>
<dbReference type="Gene3D" id="3.40.30.10">
    <property type="entry name" value="Glutaredoxin"/>
    <property type="match status" value="1"/>
</dbReference>
<dbReference type="EMBL" id="DSJL01000010">
    <property type="protein sequence ID" value="HEF64994.1"/>
    <property type="molecule type" value="Genomic_DNA"/>
</dbReference>
<dbReference type="PANTHER" id="PTHR42899:SF1">
    <property type="entry name" value="SPERMATOGENESIS-ASSOCIATED PROTEIN 20"/>
    <property type="match status" value="1"/>
</dbReference>
<dbReference type="InterPro" id="IPR004879">
    <property type="entry name" value="Ssp411-like_TRX"/>
</dbReference>
<dbReference type="SUPFAM" id="SSF48208">
    <property type="entry name" value="Six-hairpin glycosidases"/>
    <property type="match status" value="1"/>
</dbReference>
<accession>A0A7C1X5N0</accession>
<dbReference type="CDD" id="cd02955">
    <property type="entry name" value="SSP411"/>
    <property type="match status" value="1"/>
</dbReference>
<dbReference type="InterPro" id="IPR012341">
    <property type="entry name" value="6hp_glycosidase-like_sf"/>
</dbReference>
<dbReference type="Gene3D" id="1.50.10.10">
    <property type="match status" value="2"/>
</dbReference>
<reference evidence="2" key="1">
    <citation type="journal article" date="2020" name="mSystems">
        <title>Genome- and Community-Level Interaction Insights into Carbon Utilization and Element Cycling Functions of Hydrothermarchaeota in Hydrothermal Sediment.</title>
        <authorList>
            <person name="Zhou Z."/>
            <person name="Liu Y."/>
            <person name="Xu W."/>
            <person name="Pan J."/>
            <person name="Luo Z.H."/>
            <person name="Li M."/>
        </authorList>
    </citation>
    <scope>NUCLEOTIDE SEQUENCE [LARGE SCALE GENOMIC DNA]</scope>
    <source>
        <strain evidence="2">SpSt-222</strain>
    </source>
</reference>
<evidence type="ECO:0000259" key="1">
    <source>
        <dbReference type="Pfam" id="PF03190"/>
    </source>
</evidence>
<dbReference type="SUPFAM" id="SSF52833">
    <property type="entry name" value="Thioredoxin-like"/>
    <property type="match status" value="1"/>
</dbReference>
<dbReference type="AlphaFoldDB" id="A0A7C1X5N0"/>
<dbReference type="InterPro" id="IPR008928">
    <property type="entry name" value="6-hairpin_glycosidase_sf"/>
</dbReference>